<feature type="region of interest" description="Disordered" evidence="1">
    <location>
        <begin position="360"/>
        <end position="386"/>
    </location>
</feature>
<dbReference type="InterPro" id="IPR029058">
    <property type="entry name" value="AB_hydrolase_fold"/>
</dbReference>
<proteinExistence type="predicted"/>
<dbReference type="Proteomes" id="UP000324897">
    <property type="component" value="Unassembled WGS sequence"/>
</dbReference>
<dbReference type="OrthoDB" id="190846at2759"/>
<evidence type="ECO:0000256" key="1">
    <source>
        <dbReference type="SAM" id="MobiDB-lite"/>
    </source>
</evidence>
<dbReference type="SUPFAM" id="SSF53474">
    <property type="entry name" value="alpha/beta-Hydrolases"/>
    <property type="match status" value="1"/>
</dbReference>
<dbReference type="EMBL" id="RWGY01000026">
    <property type="protein sequence ID" value="TVU21968.1"/>
    <property type="molecule type" value="Genomic_DNA"/>
</dbReference>
<keyword evidence="3" id="KW-1185">Reference proteome</keyword>
<dbReference type="AlphaFoldDB" id="A0A5J9UFR2"/>
<evidence type="ECO:0000313" key="3">
    <source>
        <dbReference type="Proteomes" id="UP000324897"/>
    </source>
</evidence>
<dbReference type="GO" id="GO:0008374">
    <property type="term" value="F:O-acyltransferase activity"/>
    <property type="evidence" value="ECO:0007669"/>
    <property type="project" value="InterPro"/>
</dbReference>
<dbReference type="GO" id="GO:0006629">
    <property type="term" value="P:lipid metabolic process"/>
    <property type="evidence" value="ECO:0007669"/>
    <property type="project" value="InterPro"/>
</dbReference>
<dbReference type="Gene3D" id="3.40.50.1820">
    <property type="entry name" value="alpha/beta hydrolase"/>
    <property type="match status" value="1"/>
</dbReference>
<name>A0A5J9UFR2_9POAL</name>
<evidence type="ECO:0000313" key="2">
    <source>
        <dbReference type="EMBL" id="TVU21968.1"/>
    </source>
</evidence>
<dbReference type="Gramene" id="TVU21968">
    <property type="protein sequence ID" value="TVU21968"/>
    <property type="gene ID" value="EJB05_31640"/>
</dbReference>
<dbReference type="PANTHER" id="PTHR11440">
    <property type="entry name" value="LECITHIN-CHOLESTEROL ACYLTRANSFERASE-RELATED"/>
    <property type="match status" value="1"/>
</dbReference>
<comment type="caution">
    <text evidence="2">The sequence shown here is derived from an EMBL/GenBank/DDBJ whole genome shotgun (WGS) entry which is preliminary data.</text>
</comment>
<dbReference type="InterPro" id="IPR003386">
    <property type="entry name" value="LACT/PDAT_acylTrfase"/>
</dbReference>
<gene>
    <name evidence="2" type="ORF">EJB05_31640</name>
</gene>
<reference evidence="2 3" key="1">
    <citation type="journal article" date="2019" name="Sci. Rep.">
        <title>A high-quality genome of Eragrostis curvula grass provides insights into Poaceae evolution and supports new strategies to enhance forage quality.</title>
        <authorList>
            <person name="Carballo J."/>
            <person name="Santos B.A.C.M."/>
            <person name="Zappacosta D."/>
            <person name="Garbus I."/>
            <person name="Selva J.P."/>
            <person name="Gallo C.A."/>
            <person name="Diaz A."/>
            <person name="Albertini E."/>
            <person name="Caccamo M."/>
            <person name="Echenique V."/>
        </authorList>
    </citation>
    <scope>NUCLEOTIDE SEQUENCE [LARGE SCALE GENOMIC DNA]</scope>
    <source>
        <strain evidence="3">cv. Victoria</strain>
        <tissue evidence="2">Leaf</tissue>
    </source>
</reference>
<protein>
    <submittedName>
        <fullName evidence="2">Uncharacterized protein</fullName>
    </submittedName>
</protein>
<feature type="compositionally biased region" description="Basic and acidic residues" evidence="1">
    <location>
        <begin position="371"/>
        <end position="386"/>
    </location>
</feature>
<organism evidence="2 3">
    <name type="scientific">Eragrostis curvula</name>
    <name type="common">weeping love grass</name>
    <dbReference type="NCBI Taxonomy" id="38414"/>
    <lineage>
        <taxon>Eukaryota</taxon>
        <taxon>Viridiplantae</taxon>
        <taxon>Streptophyta</taxon>
        <taxon>Embryophyta</taxon>
        <taxon>Tracheophyta</taxon>
        <taxon>Spermatophyta</taxon>
        <taxon>Magnoliopsida</taxon>
        <taxon>Liliopsida</taxon>
        <taxon>Poales</taxon>
        <taxon>Poaceae</taxon>
        <taxon>PACMAD clade</taxon>
        <taxon>Chloridoideae</taxon>
        <taxon>Eragrostideae</taxon>
        <taxon>Eragrostidinae</taxon>
        <taxon>Eragrostis</taxon>
    </lineage>
</organism>
<feature type="non-terminal residue" evidence="2">
    <location>
        <position position="1"/>
    </location>
</feature>
<accession>A0A5J9UFR2</accession>
<sequence>MLAFDEEMRRQPRQKKQYKSIKLRGATHGNIEWSLKLVIQEILEANRNISSEGDRKDINGVTKNGLHRKLGLDRALKEWCPSRASMAWAATRWSVYWDGDFDVEPGLVNGDGDGWDHQHAGVRRRGSCTNQLRFMGLNMFFNMKPDLTLSGEPLGRTWCTPRACCFLVLSHSFKSRSSHQTNKDGTSTMAPFFMRFLPLLLLLLPTSLREYYLPAATTNRRPNDDAVGDELHPIVLFPGASCSELEARLTDAYRPSTPRCGAMKGKGWFGLWQNCSDLPAHNYVDCFMEQMSLVYDPATNEFRNRPGVETRVPNFGSTRFQRNPEHTDWCLENLKNELDRIGYRDGDTLFGAAYDLRHAPPIPGQPSPHGARRERDQQAAETEEGHPLRHSFGGMVALEFVRTKPPAWREKYIKHLVLVAPLPASGFMETLQYYISGSELLYVPTTTSLSLRPMWRTFESAMATFPSPAVFGDDRPLVITKRRNYTARDMADLLADVGAADAVEPFRRRELPKARYFEPPMVPVTCINGVGVNTTEQLAYWDGDFDAEPEVLYGDGDDAINLASMLALDEDMRRQPGQRKQYKSIKLHGATHGNVLTEQWSLKRVIQEILEANRLVYWDGDFDAEPEVLYGDGDDAINLVSMLAFDEEMRRQPGQRKQYKSIKLHGATHGNSLTEQWSLKRVIQEILEANRLPKQLLELVREEL</sequence>
<dbReference type="Pfam" id="PF02450">
    <property type="entry name" value="LCAT"/>
    <property type="match status" value="1"/>
</dbReference>